<dbReference type="InterPro" id="IPR036390">
    <property type="entry name" value="WH_DNA-bd_sf"/>
</dbReference>
<accession>A0A1Z4BVN3</accession>
<dbReference type="SMART" id="SM00347">
    <property type="entry name" value="HTH_MARR"/>
    <property type="match status" value="1"/>
</dbReference>
<dbReference type="RefSeq" id="WP_088618185.1">
    <property type="nucleotide sequence ID" value="NZ_CP022129.1"/>
</dbReference>
<evidence type="ECO:0000256" key="2">
    <source>
        <dbReference type="ARBA" id="ARBA00023125"/>
    </source>
</evidence>
<dbReference type="KEGG" id="mpsy:CEK71_04050"/>
<proteinExistence type="predicted"/>
<keyword evidence="1" id="KW-0805">Transcription regulation</keyword>
<dbReference type="Pfam" id="PF01047">
    <property type="entry name" value="MarR"/>
    <property type="match status" value="1"/>
</dbReference>
<protein>
    <submittedName>
        <fullName evidence="5">MarR family transcriptional regulator</fullName>
    </submittedName>
</protein>
<organism evidence="5 6">
    <name type="scientific">Methylovulum psychrotolerans</name>
    <dbReference type="NCBI Taxonomy" id="1704499"/>
    <lineage>
        <taxon>Bacteria</taxon>
        <taxon>Pseudomonadati</taxon>
        <taxon>Pseudomonadota</taxon>
        <taxon>Gammaproteobacteria</taxon>
        <taxon>Methylococcales</taxon>
        <taxon>Methylococcaceae</taxon>
        <taxon>Methylovulum</taxon>
    </lineage>
</organism>
<keyword evidence="6" id="KW-1185">Reference proteome</keyword>
<evidence type="ECO:0000259" key="4">
    <source>
        <dbReference type="PROSITE" id="PS50995"/>
    </source>
</evidence>
<keyword evidence="3" id="KW-0804">Transcription</keyword>
<evidence type="ECO:0000313" key="5">
    <source>
        <dbReference type="EMBL" id="ASF45303.1"/>
    </source>
</evidence>
<dbReference type="AlphaFoldDB" id="A0A1Z4BVN3"/>
<dbReference type="InterPro" id="IPR000835">
    <property type="entry name" value="HTH_MarR-typ"/>
</dbReference>
<dbReference type="PANTHER" id="PTHR42756">
    <property type="entry name" value="TRANSCRIPTIONAL REGULATOR, MARR"/>
    <property type="match status" value="1"/>
</dbReference>
<dbReference type="Gene3D" id="1.10.10.10">
    <property type="entry name" value="Winged helix-like DNA-binding domain superfamily/Winged helix DNA-binding domain"/>
    <property type="match status" value="1"/>
</dbReference>
<evidence type="ECO:0000256" key="3">
    <source>
        <dbReference type="ARBA" id="ARBA00023163"/>
    </source>
</evidence>
<evidence type="ECO:0000313" key="6">
    <source>
        <dbReference type="Proteomes" id="UP000197019"/>
    </source>
</evidence>
<gene>
    <name evidence="5" type="ORF">CEK71_04050</name>
</gene>
<dbReference type="OrthoDB" id="8911933at2"/>
<dbReference type="PRINTS" id="PR00598">
    <property type="entry name" value="HTHMARR"/>
</dbReference>
<feature type="domain" description="HTH marR-type" evidence="4">
    <location>
        <begin position="24"/>
        <end position="156"/>
    </location>
</feature>
<dbReference type="PANTHER" id="PTHR42756:SF1">
    <property type="entry name" value="TRANSCRIPTIONAL REPRESSOR OF EMRAB OPERON"/>
    <property type="match status" value="1"/>
</dbReference>
<name>A0A1Z4BVN3_9GAMM</name>
<reference evidence="5 6" key="1">
    <citation type="submission" date="2017-06" db="EMBL/GenBank/DDBJ databases">
        <title>Genome Sequencing of the methanotroph Methylovulum psychrotolerants str. HV10-M2 isolated from a high-altitude environment.</title>
        <authorList>
            <person name="Mateos-Rivera A."/>
        </authorList>
    </citation>
    <scope>NUCLEOTIDE SEQUENCE [LARGE SCALE GENOMIC DNA]</scope>
    <source>
        <strain evidence="5 6">HV10_M2</strain>
    </source>
</reference>
<dbReference type="InterPro" id="IPR036388">
    <property type="entry name" value="WH-like_DNA-bd_sf"/>
</dbReference>
<dbReference type="EMBL" id="CP022129">
    <property type="protein sequence ID" value="ASF45303.1"/>
    <property type="molecule type" value="Genomic_DNA"/>
</dbReference>
<evidence type="ECO:0000256" key="1">
    <source>
        <dbReference type="ARBA" id="ARBA00023015"/>
    </source>
</evidence>
<dbReference type="Proteomes" id="UP000197019">
    <property type="component" value="Chromosome"/>
</dbReference>
<sequence>MKCDTGAEAAPTTAPLPDDPKQWSYEVLKQFRLIFKATQQHSLWVETQCGVSSAQLWMLWELSKQPGLRVTELAKVLSIHHSTASNLLDKLAKKKLIQKERASADQRVVTVTLTAAGEALMAKAPAPPQGILQHAIFALPENALKVLNEHLDMLVKEMAIKDDEATMQPINPLPKRRAMKKNG</sequence>
<dbReference type="PROSITE" id="PS50995">
    <property type="entry name" value="HTH_MARR_2"/>
    <property type="match status" value="1"/>
</dbReference>
<keyword evidence="2" id="KW-0238">DNA-binding</keyword>
<dbReference type="SUPFAM" id="SSF46785">
    <property type="entry name" value="Winged helix' DNA-binding domain"/>
    <property type="match status" value="1"/>
</dbReference>
<dbReference type="GO" id="GO:0003677">
    <property type="term" value="F:DNA binding"/>
    <property type="evidence" value="ECO:0007669"/>
    <property type="project" value="UniProtKB-KW"/>
</dbReference>
<dbReference type="GO" id="GO:0003700">
    <property type="term" value="F:DNA-binding transcription factor activity"/>
    <property type="evidence" value="ECO:0007669"/>
    <property type="project" value="InterPro"/>
</dbReference>